<dbReference type="Pfam" id="PF26622">
    <property type="entry name" value="DUF8199"/>
    <property type="match status" value="1"/>
</dbReference>
<dbReference type="OrthoDB" id="676308at2"/>
<comment type="caution">
    <text evidence="2">The sequence shown here is derived from an EMBL/GenBank/DDBJ whole genome shotgun (WGS) entry which is preliminary data.</text>
</comment>
<evidence type="ECO:0000313" key="3">
    <source>
        <dbReference type="Proteomes" id="UP000278351"/>
    </source>
</evidence>
<name>A0A3N4PB10_9BACT</name>
<keyword evidence="3" id="KW-1185">Reference proteome</keyword>
<keyword evidence="1" id="KW-0732">Signal</keyword>
<evidence type="ECO:0000313" key="2">
    <source>
        <dbReference type="EMBL" id="RPE05436.1"/>
    </source>
</evidence>
<gene>
    <name evidence="2" type="ORF">EGT74_23920</name>
</gene>
<dbReference type="NCBIfam" id="NF047658">
    <property type="entry name" value="HYC_CC_PP"/>
    <property type="match status" value="1"/>
</dbReference>
<proteinExistence type="predicted"/>
<organism evidence="2 3">
    <name type="scientific">Chitinophaga lutea</name>
    <dbReference type="NCBI Taxonomy" id="2488634"/>
    <lineage>
        <taxon>Bacteria</taxon>
        <taxon>Pseudomonadati</taxon>
        <taxon>Bacteroidota</taxon>
        <taxon>Chitinophagia</taxon>
        <taxon>Chitinophagales</taxon>
        <taxon>Chitinophagaceae</taxon>
        <taxon>Chitinophaga</taxon>
    </lineage>
</organism>
<protein>
    <submittedName>
        <fullName evidence="2">Uncharacterized protein</fullName>
    </submittedName>
</protein>
<evidence type="ECO:0000256" key="1">
    <source>
        <dbReference type="SAM" id="SignalP"/>
    </source>
</evidence>
<dbReference type="EMBL" id="RPDH01000003">
    <property type="protein sequence ID" value="RPE05436.1"/>
    <property type="molecule type" value="Genomic_DNA"/>
</dbReference>
<reference evidence="2 3" key="1">
    <citation type="submission" date="2018-11" db="EMBL/GenBank/DDBJ databases">
        <title>Chitinophaga lutea sp.nov., isolate from arsenic contaminated soil.</title>
        <authorList>
            <person name="Zong Y."/>
        </authorList>
    </citation>
    <scope>NUCLEOTIDE SEQUENCE [LARGE SCALE GENOMIC DNA]</scope>
    <source>
        <strain evidence="2 3">ZY74</strain>
    </source>
</reference>
<dbReference type="Proteomes" id="UP000278351">
    <property type="component" value="Unassembled WGS sequence"/>
</dbReference>
<dbReference type="InterPro" id="IPR058060">
    <property type="entry name" value="HYC_CC_PP"/>
</dbReference>
<dbReference type="AlphaFoldDB" id="A0A3N4PB10"/>
<sequence length="125" mass="13248">MKKFLVLVLLTLYMGSSTGATLRMHYCKGRLVEVQLTAGADGHCTMCGAATAGSCCKSEHKTVKLDKDQQAAGSAAWTLPEAEVATPLLLMAPAAPVQMAAHRPASHAPPQGKVHPNILHCIFRI</sequence>
<dbReference type="RefSeq" id="WP_123849081.1">
    <property type="nucleotide sequence ID" value="NZ_RPDH01000003.1"/>
</dbReference>
<accession>A0A3N4PB10</accession>
<dbReference type="InterPro" id="IPR058512">
    <property type="entry name" value="DUF8199"/>
</dbReference>
<feature type="signal peptide" evidence="1">
    <location>
        <begin position="1"/>
        <end position="19"/>
    </location>
</feature>
<feature type="chain" id="PRO_5018128351" evidence="1">
    <location>
        <begin position="20"/>
        <end position="125"/>
    </location>
</feature>